<evidence type="ECO:0000256" key="1">
    <source>
        <dbReference type="SAM" id="Coils"/>
    </source>
</evidence>
<reference evidence="3 4" key="1">
    <citation type="submission" date="2024-02" db="EMBL/GenBank/DDBJ databases">
        <title>A draft genome for the cacao thread blight pathogen Marasmius crinis-equi.</title>
        <authorList>
            <person name="Cohen S.P."/>
            <person name="Baruah I.K."/>
            <person name="Amoako-Attah I."/>
            <person name="Bukari Y."/>
            <person name="Meinhardt L.W."/>
            <person name="Bailey B.A."/>
        </authorList>
    </citation>
    <scope>NUCLEOTIDE SEQUENCE [LARGE SCALE GENOMIC DNA]</scope>
    <source>
        <strain evidence="3 4">GH-76</strain>
    </source>
</reference>
<evidence type="ECO:0000313" key="4">
    <source>
        <dbReference type="Proteomes" id="UP001465976"/>
    </source>
</evidence>
<evidence type="ECO:0000256" key="2">
    <source>
        <dbReference type="SAM" id="MobiDB-lite"/>
    </source>
</evidence>
<comment type="caution">
    <text evidence="3">The sequence shown here is derived from an EMBL/GenBank/DDBJ whole genome shotgun (WGS) entry which is preliminary data.</text>
</comment>
<feature type="region of interest" description="Disordered" evidence="2">
    <location>
        <begin position="308"/>
        <end position="332"/>
    </location>
</feature>
<accession>A0ABR3EQE6</accession>
<dbReference type="EMBL" id="JBAHYK010002427">
    <property type="protein sequence ID" value="KAL0565086.1"/>
    <property type="molecule type" value="Genomic_DNA"/>
</dbReference>
<keyword evidence="1" id="KW-0175">Coiled coil</keyword>
<sequence length="332" mass="36326">MAKKPFVNQPLPPSTSSNLLQYPESNDGQEASAQHLVDASIIATLKSSLAEANFRNERSTQELKELQSQLDDVTADCEVMVQQEAELKEKIIALEHERDNHVAEFQRLCELEERGVAQAQTIANQAHVLRWACELALRGSYGNMARVVPSILSYIRFFQLELSLFLLNLSTSERNPAITALDSKISGFLHDLVGSIQRAETYSVAIAGTDIERSVVETLRLHCQATIPKLETLTPSIRYPLILVPFVDDLLISFGPLPSPAARPIITTALGQSSVNGSAAGGSVSNDLRSDQGPIRTGNVVAFHNPILQGSSQSKRVSPEDSEASSSKRRRQ</sequence>
<feature type="coiled-coil region" evidence="1">
    <location>
        <begin position="49"/>
        <end position="104"/>
    </location>
</feature>
<name>A0ABR3EQE6_9AGAR</name>
<proteinExistence type="predicted"/>
<protein>
    <submittedName>
        <fullName evidence="3">Uncharacterized protein</fullName>
    </submittedName>
</protein>
<dbReference type="Proteomes" id="UP001465976">
    <property type="component" value="Unassembled WGS sequence"/>
</dbReference>
<feature type="region of interest" description="Disordered" evidence="2">
    <location>
        <begin position="1"/>
        <end position="33"/>
    </location>
</feature>
<feature type="compositionally biased region" description="Polar residues" evidence="2">
    <location>
        <begin position="14"/>
        <end position="32"/>
    </location>
</feature>
<organism evidence="3 4">
    <name type="scientific">Marasmius crinis-equi</name>
    <dbReference type="NCBI Taxonomy" id="585013"/>
    <lineage>
        <taxon>Eukaryota</taxon>
        <taxon>Fungi</taxon>
        <taxon>Dikarya</taxon>
        <taxon>Basidiomycota</taxon>
        <taxon>Agaricomycotina</taxon>
        <taxon>Agaricomycetes</taxon>
        <taxon>Agaricomycetidae</taxon>
        <taxon>Agaricales</taxon>
        <taxon>Marasmiineae</taxon>
        <taxon>Marasmiaceae</taxon>
        <taxon>Marasmius</taxon>
    </lineage>
</organism>
<gene>
    <name evidence="3" type="ORF">V5O48_016946</name>
</gene>
<keyword evidence="4" id="KW-1185">Reference proteome</keyword>
<evidence type="ECO:0000313" key="3">
    <source>
        <dbReference type="EMBL" id="KAL0565086.1"/>
    </source>
</evidence>